<accession>A0A6C0ECN9</accession>
<evidence type="ECO:0008006" key="2">
    <source>
        <dbReference type="Google" id="ProtNLM"/>
    </source>
</evidence>
<dbReference type="Gene3D" id="2.40.50.140">
    <property type="entry name" value="Nucleic acid-binding proteins"/>
    <property type="match status" value="1"/>
</dbReference>
<sequence>MATHKKKHIKNNNVSKELILCSKSDGECYGQINSSIGDARFEVRLIYNNTLITAKARGSLIHGPKKQMLEKNDYILLQKDISSNDCKYYILKKYTKDDVIKLKKSGELVTVNNSVNNNEDLNNPSIQFEGDLLINKLDDEISIDDDFIANI</sequence>
<dbReference type="AlphaFoldDB" id="A0A6C0ECN9"/>
<proteinExistence type="predicted"/>
<dbReference type="SUPFAM" id="SSF50249">
    <property type="entry name" value="Nucleic acid-binding proteins"/>
    <property type="match status" value="1"/>
</dbReference>
<organism evidence="1">
    <name type="scientific">viral metagenome</name>
    <dbReference type="NCBI Taxonomy" id="1070528"/>
    <lineage>
        <taxon>unclassified sequences</taxon>
        <taxon>metagenomes</taxon>
        <taxon>organismal metagenomes</taxon>
    </lineage>
</organism>
<dbReference type="EMBL" id="MN739805">
    <property type="protein sequence ID" value="QHT26936.1"/>
    <property type="molecule type" value="Genomic_DNA"/>
</dbReference>
<evidence type="ECO:0000313" key="1">
    <source>
        <dbReference type="EMBL" id="QHT26936.1"/>
    </source>
</evidence>
<protein>
    <recommendedName>
        <fullName evidence="2">S1-like domain-containing protein</fullName>
    </recommendedName>
</protein>
<dbReference type="InterPro" id="IPR012340">
    <property type="entry name" value="NA-bd_OB-fold"/>
</dbReference>
<name>A0A6C0ECN9_9ZZZZ</name>
<reference evidence="1" key="1">
    <citation type="journal article" date="2020" name="Nature">
        <title>Giant virus diversity and host interactions through global metagenomics.</title>
        <authorList>
            <person name="Schulz F."/>
            <person name="Roux S."/>
            <person name="Paez-Espino D."/>
            <person name="Jungbluth S."/>
            <person name="Walsh D.A."/>
            <person name="Denef V.J."/>
            <person name="McMahon K.D."/>
            <person name="Konstantinidis K.T."/>
            <person name="Eloe-Fadrosh E.A."/>
            <person name="Kyrpides N.C."/>
            <person name="Woyke T."/>
        </authorList>
    </citation>
    <scope>NUCLEOTIDE SEQUENCE</scope>
    <source>
        <strain evidence="1">GVMAG-M-3300023179-2</strain>
    </source>
</reference>